<evidence type="ECO:0000313" key="5">
    <source>
        <dbReference type="Proteomes" id="UP000217199"/>
    </source>
</evidence>
<dbReference type="GO" id="GO:0052689">
    <property type="term" value="F:carboxylic ester hydrolase activity"/>
    <property type="evidence" value="ECO:0007669"/>
    <property type="project" value="TreeGrafter"/>
</dbReference>
<reference evidence="4 5" key="1">
    <citation type="journal article" date="2017" name="Mol. Ecol.">
        <title>Comparative and population genomic landscape of Phellinus noxius: A hypervariable fungus causing root rot in trees.</title>
        <authorList>
            <person name="Chung C.L."/>
            <person name="Lee T.J."/>
            <person name="Akiba M."/>
            <person name="Lee H.H."/>
            <person name="Kuo T.H."/>
            <person name="Liu D."/>
            <person name="Ke H.M."/>
            <person name="Yokoi T."/>
            <person name="Roa M.B."/>
            <person name="Lu M.J."/>
            <person name="Chang Y.Y."/>
            <person name="Ann P.J."/>
            <person name="Tsai J.N."/>
            <person name="Chen C.Y."/>
            <person name="Tzean S.S."/>
            <person name="Ota Y."/>
            <person name="Hattori T."/>
            <person name="Sahashi N."/>
            <person name="Liou R.F."/>
            <person name="Kikuchi T."/>
            <person name="Tsai I.J."/>
        </authorList>
    </citation>
    <scope>NUCLEOTIDE SEQUENCE [LARGE SCALE GENOMIC DNA]</scope>
    <source>
        <strain evidence="4 5">FFPRI411160</strain>
    </source>
</reference>
<protein>
    <submittedName>
        <fullName evidence="4">Phospholipase carboxylesterase</fullName>
    </submittedName>
</protein>
<dbReference type="GO" id="GO:0005737">
    <property type="term" value="C:cytoplasm"/>
    <property type="evidence" value="ECO:0007669"/>
    <property type="project" value="TreeGrafter"/>
</dbReference>
<dbReference type="SUPFAM" id="SSF53474">
    <property type="entry name" value="alpha/beta-Hydrolases"/>
    <property type="match status" value="1"/>
</dbReference>
<dbReference type="InterPro" id="IPR003140">
    <property type="entry name" value="PLipase/COase/thioEstase"/>
</dbReference>
<feature type="domain" description="Phospholipase/carboxylesterase/thioesterase" evidence="3">
    <location>
        <begin position="44"/>
        <end position="156"/>
    </location>
</feature>
<feature type="compositionally biased region" description="Low complexity" evidence="2">
    <location>
        <begin position="170"/>
        <end position="187"/>
    </location>
</feature>
<dbReference type="AlphaFoldDB" id="A0A286U9B3"/>
<evidence type="ECO:0000313" key="4">
    <source>
        <dbReference type="EMBL" id="PAV16181.1"/>
    </source>
</evidence>
<evidence type="ECO:0000259" key="3">
    <source>
        <dbReference type="Pfam" id="PF02230"/>
    </source>
</evidence>
<organism evidence="4 5">
    <name type="scientific">Pyrrhoderma noxium</name>
    <dbReference type="NCBI Taxonomy" id="2282107"/>
    <lineage>
        <taxon>Eukaryota</taxon>
        <taxon>Fungi</taxon>
        <taxon>Dikarya</taxon>
        <taxon>Basidiomycota</taxon>
        <taxon>Agaricomycotina</taxon>
        <taxon>Agaricomycetes</taxon>
        <taxon>Hymenochaetales</taxon>
        <taxon>Hymenochaetaceae</taxon>
        <taxon>Pyrrhoderma</taxon>
    </lineage>
</organism>
<gene>
    <name evidence="4" type="ORF">PNOK_0780100</name>
</gene>
<feature type="region of interest" description="Disordered" evidence="2">
    <location>
        <begin position="166"/>
        <end position="187"/>
    </location>
</feature>
<dbReference type="OrthoDB" id="437457at2759"/>
<accession>A0A286U9B3</accession>
<dbReference type="InterPro" id="IPR050565">
    <property type="entry name" value="LYPA1-2/EST-like"/>
</dbReference>
<evidence type="ECO:0000256" key="2">
    <source>
        <dbReference type="SAM" id="MobiDB-lite"/>
    </source>
</evidence>
<dbReference type="EMBL" id="NBII01000008">
    <property type="protein sequence ID" value="PAV16181.1"/>
    <property type="molecule type" value="Genomic_DNA"/>
</dbReference>
<comment type="caution">
    <text evidence="4">The sequence shown here is derived from an EMBL/GenBank/DDBJ whole genome shotgun (WGS) entry which is preliminary data.</text>
</comment>
<proteinExistence type="inferred from homology"/>
<dbReference type="PANTHER" id="PTHR10655">
    <property type="entry name" value="LYSOPHOSPHOLIPASE-RELATED"/>
    <property type="match status" value="1"/>
</dbReference>
<sequence length="292" mass="31495">MEDTHTRELHIKSASGSKPTPRVKTPPAADAIPVPFVYSPSDDGTDENLLILLHGLGDTHVPFGKLGKQLKLPQTATLALRAPQQIPYLYEEAYQWYPSFDDLGEPIVHPNPAPGVTVLTTTISHLTTVCGWPLSSIHLFGFAQGGSLALESALATWKARPRDIIDDLPSSSSSSNGNNDTSSNGSSSMTLGSIITIGGPLLIHHAISSPCPSPTLLIHRSQPSSLNIPSHSRTSLQKLFSNMKEVMLGEGESMPASKEEWEPVMEFWSQRLRRRMPGGADDGLYEVLSGGI</sequence>
<dbReference type="InterPro" id="IPR029058">
    <property type="entry name" value="AB_hydrolase_fold"/>
</dbReference>
<keyword evidence="5" id="KW-1185">Reference proteome</keyword>
<evidence type="ECO:0000256" key="1">
    <source>
        <dbReference type="ARBA" id="ARBA00006499"/>
    </source>
</evidence>
<feature type="region of interest" description="Disordered" evidence="2">
    <location>
        <begin position="1"/>
        <end position="29"/>
    </location>
</feature>
<dbReference type="STRING" id="2282107.A0A286U9B3"/>
<dbReference type="Gene3D" id="3.40.50.1820">
    <property type="entry name" value="alpha/beta hydrolase"/>
    <property type="match status" value="1"/>
</dbReference>
<dbReference type="Pfam" id="PF02230">
    <property type="entry name" value="Abhydrolase_2"/>
    <property type="match status" value="1"/>
</dbReference>
<dbReference type="GO" id="GO:0008474">
    <property type="term" value="F:palmitoyl-(protein) hydrolase activity"/>
    <property type="evidence" value="ECO:0007669"/>
    <property type="project" value="TreeGrafter"/>
</dbReference>
<dbReference type="InParanoid" id="A0A286U9B3"/>
<comment type="similarity">
    <text evidence="1">Belongs to the AB hydrolase superfamily. AB hydrolase 2 family.</text>
</comment>
<name>A0A286U9B3_9AGAM</name>
<dbReference type="PANTHER" id="PTHR10655:SF67">
    <property type="entry name" value="PHOSPHOLIPASE_CARBOXYLESTERASE SUPERFAMILY (AFU_ORTHOLOGUE AFUA_5G09340)"/>
    <property type="match status" value="1"/>
</dbReference>
<dbReference type="Proteomes" id="UP000217199">
    <property type="component" value="Unassembled WGS sequence"/>
</dbReference>
<feature type="compositionally biased region" description="Basic and acidic residues" evidence="2">
    <location>
        <begin position="1"/>
        <end position="11"/>
    </location>
</feature>